<dbReference type="AlphaFoldDB" id="A0A1H7TER5"/>
<name>A0A1H7TER5_9SPHI</name>
<sequence length="682" mass="78603">MRFNRYVILVVGLLAMSGLYAQSETDLLMERLTELVAEELTEDFDFSELAERLEFYERHPIDLNATDGRELRELQFLPQLFIDNLLEHREQSGKFVAIYELQAIEGLDIELLRLLLPYIVVSAPRALSEVSVSQLLKEGTHDVMVRYGRTLQQRRGYAITDTSRSRYLGTPDQVFARYRYHFGRDLQVALNMKKDAGEAFFGGPQRYGFDFYSGSVYIRNQGWLKDVVVGDYALQFGQGLAMWSGIGFGKGSMLQGIAKQAMGLRPYTSSNEVSFLRGGAATIAFGRLSVTPFFSGRRLDGSAYDTTGDEPAVGSISQTGLHRTPTETANRHALSQRAYGANMQYESRRLRIGATAYHTRFNAAIQPQNLLRNRFAFRGRSLWNTSLYYNHSWRGIYLFGEVAHRIGSGFALVNGLMTSLHPHLSLALHYRNYQRDYHSFFNQGMAEGSGAANERGFYSGLAYHPNRAVEWVLYADFFRFPWLRYRVDAPSRGADLLTQFTYTWYKRADITIRYRYRQREENAATTASHNAIVDVLRQQVRVSGQYKLNDTWRMRNRLELAHYQKEGNATELGWMVYHDVIFKPMSGRLSGNMRVALFATPGYNSRIYAFENDVLYAYSFPLYHNDGIRTYANLRYRFGRKLDVWVRYATFIYYDVEEVGSGLDAIEGNQRSDIRLQIRWQF</sequence>
<dbReference type="STRING" id="332977.SAMN05421740_11124"/>
<proteinExistence type="predicted"/>
<keyword evidence="2" id="KW-1185">Reference proteome</keyword>
<dbReference type="InterPro" id="IPR010994">
    <property type="entry name" value="RuvA_2-like"/>
</dbReference>
<evidence type="ECO:0000313" key="2">
    <source>
        <dbReference type="Proteomes" id="UP000198916"/>
    </source>
</evidence>
<reference evidence="2" key="1">
    <citation type="submission" date="2016-10" db="EMBL/GenBank/DDBJ databases">
        <authorList>
            <person name="Varghese N."/>
            <person name="Submissions S."/>
        </authorList>
    </citation>
    <scope>NUCLEOTIDE SEQUENCE [LARGE SCALE GENOMIC DNA]</scope>
    <source>
        <strain evidence="2">Jip14</strain>
    </source>
</reference>
<dbReference type="RefSeq" id="WP_090608558.1">
    <property type="nucleotide sequence ID" value="NZ_FNZR01000011.1"/>
</dbReference>
<dbReference type="SUPFAM" id="SSF47781">
    <property type="entry name" value="RuvA domain 2-like"/>
    <property type="match status" value="1"/>
</dbReference>
<protein>
    <submittedName>
        <fullName evidence="1">Helix-hairpin-helix motif-containing protein</fullName>
    </submittedName>
</protein>
<gene>
    <name evidence="1" type="ORF">SAMN05421740_11124</name>
</gene>
<organism evidence="1 2">
    <name type="scientific">Parapedobacter koreensis</name>
    <dbReference type="NCBI Taxonomy" id="332977"/>
    <lineage>
        <taxon>Bacteria</taxon>
        <taxon>Pseudomonadati</taxon>
        <taxon>Bacteroidota</taxon>
        <taxon>Sphingobacteriia</taxon>
        <taxon>Sphingobacteriales</taxon>
        <taxon>Sphingobacteriaceae</taxon>
        <taxon>Parapedobacter</taxon>
    </lineage>
</organism>
<dbReference type="EMBL" id="FNZR01000011">
    <property type="protein sequence ID" value="SEL83311.1"/>
    <property type="molecule type" value="Genomic_DNA"/>
</dbReference>
<accession>A0A1H7TER5</accession>
<dbReference type="Proteomes" id="UP000198916">
    <property type="component" value="Unassembled WGS sequence"/>
</dbReference>
<dbReference type="OrthoDB" id="9766750at2"/>
<evidence type="ECO:0000313" key="1">
    <source>
        <dbReference type="EMBL" id="SEL83311.1"/>
    </source>
</evidence>